<dbReference type="EMBL" id="AAMT01000017">
    <property type="protein sequence ID" value="EAQ11240.1"/>
    <property type="molecule type" value="Genomic_DNA"/>
</dbReference>
<dbReference type="AlphaFoldDB" id="A3VKB6"/>
<sequence>MKIEYLKGSNVISIAPARAQAHFPSIARVDAYWDALRNGRVMPTRGDVDPRGISDVLEYAFVLEKIAPGVARTRLAGMHLNDLMGMEVRGMPITAMFLPEGRRELQMVLESVLESPAKARLTLESDSGLTRPKLEAQMVLLPLKDERGRPTRILGALQAKGKIGRGPRRFRITTQSVEPLLSDTGPQYPMAEDRAQARTQAAEQTAAFDGAEAGTAPFLRLVHDADGSEG</sequence>
<accession>A3VKB6</accession>
<gene>
    <name evidence="1" type="ORF">RB2654_04406</name>
</gene>
<name>A3VKB6_9RHOB</name>
<dbReference type="eggNOG" id="COG5388">
    <property type="taxonomic scope" value="Bacteria"/>
</dbReference>
<dbReference type="Proteomes" id="UP000002931">
    <property type="component" value="Unassembled WGS sequence"/>
</dbReference>
<evidence type="ECO:0008006" key="3">
    <source>
        <dbReference type="Google" id="ProtNLM"/>
    </source>
</evidence>
<reference evidence="1 2" key="1">
    <citation type="journal article" date="2010" name="J. Bacteriol.">
        <title>Genome sequences of Pelagibaca bermudensis HTCC2601T and Maritimibacter alkaliphilus HTCC2654T, the type strains of two marine Roseobacter genera.</title>
        <authorList>
            <person name="Thrash J.C."/>
            <person name="Cho J.C."/>
            <person name="Ferriera S."/>
            <person name="Johnson J."/>
            <person name="Vergin K.L."/>
            <person name="Giovannoni S.J."/>
        </authorList>
    </citation>
    <scope>NUCLEOTIDE SEQUENCE [LARGE SCALE GENOMIC DNA]</scope>
    <source>
        <strain evidence="1 2">HTCC2654</strain>
    </source>
</reference>
<dbReference type="RefSeq" id="WP_008329002.1">
    <property type="nucleotide sequence ID" value="NZ_CH902578.1"/>
</dbReference>
<dbReference type="Pfam" id="PF07310">
    <property type="entry name" value="PAS_5"/>
    <property type="match status" value="1"/>
</dbReference>
<organism evidence="1 2">
    <name type="scientific">Maritimibacter alkaliphilus HTCC2654</name>
    <dbReference type="NCBI Taxonomy" id="314271"/>
    <lineage>
        <taxon>Bacteria</taxon>
        <taxon>Pseudomonadati</taxon>
        <taxon>Pseudomonadota</taxon>
        <taxon>Alphaproteobacteria</taxon>
        <taxon>Rhodobacterales</taxon>
        <taxon>Roseobacteraceae</taxon>
        <taxon>Maritimibacter</taxon>
    </lineage>
</organism>
<evidence type="ECO:0000313" key="1">
    <source>
        <dbReference type="EMBL" id="EAQ11240.1"/>
    </source>
</evidence>
<dbReference type="OrthoDB" id="8478628at2"/>
<proteinExistence type="predicted"/>
<evidence type="ECO:0000313" key="2">
    <source>
        <dbReference type="Proteomes" id="UP000002931"/>
    </source>
</evidence>
<protein>
    <recommendedName>
        <fullName evidence="3">PAS domain-containing protein</fullName>
    </recommendedName>
</protein>
<keyword evidence="2" id="KW-1185">Reference proteome</keyword>
<dbReference type="InterPro" id="IPR009922">
    <property type="entry name" value="DUF1457"/>
</dbReference>
<comment type="caution">
    <text evidence="1">The sequence shown here is derived from an EMBL/GenBank/DDBJ whole genome shotgun (WGS) entry which is preliminary data.</text>
</comment>
<dbReference type="HOGENOM" id="CLU_087251_0_0_5"/>
<dbReference type="STRING" id="314271.RB2654_04406"/>